<feature type="domain" description="Primosomal protein N' 3' DNA-binding" evidence="8">
    <location>
        <begin position="14"/>
        <end position="105"/>
    </location>
</feature>
<dbReference type="GO" id="GO:0043138">
    <property type="term" value="F:3'-5' DNA helicase activity"/>
    <property type="evidence" value="ECO:0007669"/>
    <property type="project" value="TreeGrafter"/>
</dbReference>
<gene>
    <name evidence="9" type="ORF">UX10_C0013G0020</name>
</gene>
<dbReference type="Proteomes" id="UP000033999">
    <property type="component" value="Unassembled WGS sequence"/>
</dbReference>
<dbReference type="GO" id="GO:0006310">
    <property type="term" value="P:DNA recombination"/>
    <property type="evidence" value="ECO:0007669"/>
    <property type="project" value="InterPro"/>
</dbReference>
<protein>
    <submittedName>
        <fullName evidence="9">Primosomal protein N</fullName>
    </submittedName>
</protein>
<evidence type="ECO:0000256" key="3">
    <source>
        <dbReference type="ARBA" id="ARBA00022723"/>
    </source>
</evidence>
<evidence type="ECO:0000256" key="6">
    <source>
        <dbReference type="ARBA" id="ARBA00022840"/>
    </source>
</evidence>
<evidence type="ECO:0000256" key="4">
    <source>
        <dbReference type="ARBA" id="ARBA00022741"/>
    </source>
</evidence>
<keyword evidence="1" id="KW-0639">Primosome</keyword>
<evidence type="ECO:0000256" key="7">
    <source>
        <dbReference type="ARBA" id="ARBA00023125"/>
    </source>
</evidence>
<dbReference type="InterPro" id="IPR042115">
    <property type="entry name" value="PriA_3primeBD_sf"/>
</dbReference>
<dbReference type="EMBL" id="LCKX01000013">
    <property type="protein sequence ID" value="KKU07257.1"/>
    <property type="molecule type" value="Genomic_DNA"/>
</dbReference>
<reference evidence="9 10" key="1">
    <citation type="journal article" date="2015" name="Nature">
        <title>rRNA introns, odd ribosomes, and small enigmatic genomes across a large radiation of phyla.</title>
        <authorList>
            <person name="Brown C.T."/>
            <person name="Hug L.A."/>
            <person name="Thomas B.C."/>
            <person name="Sharon I."/>
            <person name="Castelle C.J."/>
            <person name="Singh A."/>
            <person name="Wilkins M.J."/>
            <person name="Williams K.H."/>
            <person name="Banfield J.F."/>
        </authorList>
    </citation>
    <scope>NUCLEOTIDE SEQUENCE [LARGE SCALE GENOMIC DNA]</scope>
</reference>
<organism evidence="9 10">
    <name type="scientific">Candidatus Magasanikbacteria bacterium GW2011_GWA2_45_39</name>
    <dbReference type="NCBI Taxonomy" id="1619041"/>
    <lineage>
        <taxon>Bacteria</taxon>
        <taxon>Candidatus Magasanikiibacteriota</taxon>
    </lineage>
</organism>
<dbReference type="GO" id="GO:0005524">
    <property type="term" value="F:ATP binding"/>
    <property type="evidence" value="ECO:0007669"/>
    <property type="project" value="UniProtKB-KW"/>
</dbReference>
<dbReference type="GO" id="GO:0006270">
    <property type="term" value="P:DNA replication initiation"/>
    <property type="evidence" value="ECO:0007669"/>
    <property type="project" value="TreeGrafter"/>
</dbReference>
<dbReference type="InterPro" id="IPR005259">
    <property type="entry name" value="PriA"/>
</dbReference>
<dbReference type="Pfam" id="PF17764">
    <property type="entry name" value="PriA_3primeBD"/>
    <property type="match status" value="1"/>
</dbReference>
<dbReference type="GO" id="GO:0003677">
    <property type="term" value="F:DNA binding"/>
    <property type="evidence" value="ECO:0007669"/>
    <property type="project" value="UniProtKB-KW"/>
</dbReference>
<dbReference type="Gene3D" id="3.40.50.300">
    <property type="entry name" value="P-loop containing nucleotide triphosphate hydrolases"/>
    <property type="match status" value="1"/>
</dbReference>
<evidence type="ECO:0000256" key="1">
    <source>
        <dbReference type="ARBA" id="ARBA00022515"/>
    </source>
</evidence>
<comment type="caution">
    <text evidence="9">The sequence shown here is derived from an EMBL/GenBank/DDBJ whole genome shotgun (WGS) entry which is preliminary data.</text>
</comment>
<keyword evidence="5" id="KW-0862">Zinc</keyword>
<dbReference type="GO" id="GO:0006302">
    <property type="term" value="P:double-strand break repair"/>
    <property type="evidence" value="ECO:0007669"/>
    <property type="project" value="InterPro"/>
</dbReference>
<proteinExistence type="predicted"/>
<dbReference type="PANTHER" id="PTHR30580:SF0">
    <property type="entry name" value="PRIMOSOMAL PROTEIN N"/>
    <property type="match status" value="1"/>
</dbReference>
<evidence type="ECO:0000313" key="9">
    <source>
        <dbReference type="EMBL" id="KKU07257.1"/>
    </source>
</evidence>
<dbReference type="InterPro" id="IPR041222">
    <property type="entry name" value="PriA_3primeBD"/>
</dbReference>
<evidence type="ECO:0000259" key="8">
    <source>
        <dbReference type="Pfam" id="PF17764"/>
    </source>
</evidence>
<evidence type="ECO:0000256" key="2">
    <source>
        <dbReference type="ARBA" id="ARBA00022705"/>
    </source>
</evidence>
<dbReference type="AlphaFoldDB" id="A0A0G1MGQ5"/>
<evidence type="ECO:0000313" key="10">
    <source>
        <dbReference type="Proteomes" id="UP000033999"/>
    </source>
</evidence>
<dbReference type="PANTHER" id="PTHR30580">
    <property type="entry name" value="PRIMOSOMAL PROTEIN N"/>
    <property type="match status" value="1"/>
</dbReference>
<dbReference type="InterPro" id="IPR027417">
    <property type="entry name" value="P-loop_NTPase"/>
</dbReference>
<keyword evidence="6" id="KW-0067">ATP-binding</keyword>
<evidence type="ECO:0000256" key="5">
    <source>
        <dbReference type="ARBA" id="ARBA00022833"/>
    </source>
</evidence>
<dbReference type="NCBIfam" id="TIGR00595">
    <property type="entry name" value="priA"/>
    <property type="match status" value="1"/>
</dbReference>
<dbReference type="Gene3D" id="3.40.1440.60">
    <property type="entry name" value="PriA, 3(prime) DNA-binding domain"/>
    <property type="match status" value="1"/>
</dbReference>
<sequence>MYVTVVPLKRLPGSFQYFTYEWEEKLGASQPGLLVMVPWRSGKLLGLVWQTNVALTPDIAAEKIKKVTQVINPESFMNPARLRVAEEISALYKVSLSTACSLFLPPQKGTKLKKTTLRGVRPPRQMQICASNRPKLLWYDSSSIEVCTHHVARENIKRSRQTMIVFPYRTTVERWVAECPARIRKHVIWYDGALTPKTRFDAWIKIQQNPRAVVVGEHLSLFAPTDFLETIIVVNEHATAHKQWDMAPRYHNRDLALMLARATRAQLLLASPTPSIESLYAAQMRRYTLLKTATTHAAPQTPHTLIDLKNEFIKKNYTFISDYAWRQTLTALKENGSVLYLLNRRGWGRVVGCRDCGFIARCRVCEAAQVFHENVKELRCHHCRIKTSVPLKCPNCMGINLYIGGTGTEKISAELQKRLAEANLDVPVIQIDKDTLDVSPQKPLKPPYVMIGTNAALALLADTHLTLACVVNADRELARTEFRAQEELFLEWWNLGEQSNELIIQTTAPESPFLNRLSLRQFDEWVMDELAMRKRFTYPPFCDIVKLIIEAKNQVSARRISEELAHTLKRTYAGQERISVGDATPGMPPVIRGNFRYIIIVKLPPETRHKTAQQLIALVPDSCKVDFNPLSLFGD</sequence>
<keyword evidence="3" id="KW-0479">Metal-binding</keyword>
<keyword evidence="4" id="KW-0547">Nucleotide-binding</keyword>
<dbReference type="SUPFAM" id="SSF52540">
    <property type="entry name" value="P-loop containing nucleoside triphosphate hydrolases"/>
    <property type="match status" value="1"/>
</dbReference>
<keyword evidence="2" id="KW-0235">DNA replication</keyword>
<accession>A0A0G1MGQ5</accession>
<name>A0A0G1MGQ5_9BACT</name>
<keyword evidence="7" id="KW-0238">DNA-binding</keyword>
<dbReference type="GO" id="GO:0016787">
    <property type="term" value="F:hydrolase activity"/>
    <property type="evidence" value="ECO:0007669"/>
    <property type="project" value="UniProtKB-KW"/>
</dbReference>